<name>A0AAD3SEA8_NEPGR</name>
<gene>
    <name evidence="2" type="ORF">Nepgr_011001</name>
</gene>
<dbReference type="AlphaFoldDB" id="A0AAD3SEA8"/>
<evidence type="ECO:0000313" key="3">
    <source>
        <dbReference type="Proteomes" id="UP001279734"/>
    </source>
</evidence>
<feature type="compositionally biased region" description="Polar residues" evidence="1">
    <location>
        <begin position="70"/>
        <end position="81"/>
    </location>
</feature>
<evidence type="ECO:0000256" key="1">
    <source>
        <dbReference type="SAM" id="MobiDB-lite"/>
    </source>
</evidence>
<comment type="caution">
    <text evidence="2">The sequence shown here is derived from an EMBL/GenBank/DDBJ whole genome shotgun (WGS) entry which is preliminary data.</text>
</comment>
<dbReference type="EMBL" id="BSYO01000009">
    <property type="protein sequence ID" value="GMH09161.1"/>
    <property type="molecule type" value="Genomic_DNA"/>
</dbReference>
<dbReference type="Proteomes" id="UP001279734">
    <property type="component" value="Unassembled WGS sequence"/>
</dbReference>
<keyword evidence="3" id="KW-1185">Reference proteome</keyword>
<feature type="region of interest" description="Disordered" evidence="1">
    <location>
        <begin position="60"/>
        <end position="81"/>
    </location>
</feature>
<evidence type="ECO:0000313" key="2">
    <source>
        <dbReference type="EMBL" id="GMH09161.1"/>
    </source>
</evidence>
<sequence length="81" mass="9133">MMTSAAPHLSLSPSLSLSLQIIDFFTWFCCLLDRNHSITLHQRGLHASLVNHPLCPERDEIVNDDRKSSMKQLANTQEGKS</sequence>
<accession>A0AAD3SEA8</accession>
<organism evidence="2 3">
    <name type="scientific">Nepenthes gracilis</name>
    <name type="common">Slender pitcher plant</name>
    <dbReference type="NCBI Taxonomy" id="150966"/>
    <lineage>
        <taxon>Eukaryota</taxon>
        <taxon>Viridiplantae</taxon>
        <taxon>Streptophyta</taxon>
        <taxon>Embryophyta</taxon>
        <taxon>Tracheophyta</taxon>
        <taxon>Spermatophyta</taxon>
        <taxon>Magnoliopsida</taxon>
        <taxon>eudicotyledons</taxon>
        <taxon>Gunneridae</taxon>
        <taxon>Pentapetalae</taxon>
        <taxon>Caryophyllales</taxon>
        <taxon>Nepenthaceae</taxon>
        <taxon>Nepenthes</taxon>
    </lineage>
</organism>
<proteinExistence type="predicted"/>
<protein>
    <submittedName>
        <fullName evidence="2">Uncharacterized protein</fullName>
    </submittedName>
</protein>
<reference evidence="2" key="1">
    <citation type="submission" date="2023-05" db="EMBL/GenBank/DDBJ databases">
        <title>Nepenthes gracilis genome sequencing.</title>
        <authorList>
            <person name="Fukushima K."/>
        </authorList>
    </citation>
    <scope>NUCLEOTIDE SEQUENCE</scope>
    <source>
        <strain evidence="2">SING2019-196</strain>
    </source>
</reference>